<dbReference type="Gene3D" id="3.60.130.30">
    <property type="match status" value="1"/>
</dbReference>
<feature type="region of interest" description="Disordered" evidence="1">
    <location>
        <begin position="72"/>
        <end position="111"/>
    </location>
</feature>
<name>A0A9W8JJG0_9AGAR</name>
<protein>
    <submittedName>
        <fullName evidence="2">Uncharacterized protein</fullName>
    </submittedName>
</protein>
<comment type="caution">
    <text evidence="2">The sequence shown here is derived from an EMBL/GenBank/DDBJ whole genome shotgun (WGS) entry which is preliminary data.</text>
</comment>
<accession>A0A9W8JJG0</accession>
<dbReference type="OrthoDB" id="3020801at2759"/>
<keyword evidence="3" id="KW-1185">Reference proteome</keyword>
<feature type="compositionally biased region" description="Basic residues" evidence="1">
    <location>
        <begin position="88"/>
        <end position="103"/>
    </location>
</feature>
<gene>
    <name evidence="2" type="ORF">H1R20_g3123</name>
</gene>
<organism evidence="2 3">
    <name type="scientific">Candolleomyces eurysporus</name>
    <dbReference type="NCBI Taxonomy" id="2828524"/>
    <lineage>
        <taxon>Eukaryota</taxon>
        <taxon>Fungi</taxon>
        <taxon>Dikarya</taxon>
        <taxon>Basidiomycota</taxon>
        <taxon>Agaricomycotina</taxon>
        <taxon>Agaricomycetes</taxon>
        <taxon>Agaricomycetidae</taxon>
        <taxon>Agaricales</taxon>
        <taxon>Agaricineae</taxon>
        <taxon>Psathyrellaceae</taxon>
        <taxon>Candolleomyces</taxon>
    </lineage>
</organism>
<reference evidence="2" key="1">
    <citation type="submission" date="2022-06" db="EMBL/GenBank/DDBJ databases">
        <title>Genome Sequence of Candolleomyces eurysporus.</title>
        <authorList>
            <person name="Buettner E."/>
        </authorList>
    </citation>
    <scope>NUCLEOTIDE SEQUENCE</scope>
    <source>
        <strain evidence="2">VTCC 930004</strain>
    </source>
</reference>
<feature type="non-terminal residue" evidence="2">
    <location>
        <position position="480"/>
    </location>
</feature>
<proteinExistence type="predicted"/>
<dbReference type="AlphaFoldDB" id="A0A9W8JJG0"/>
<dbReference type="EMBL" id="JANBPK010000730">
    <property type="protein sequence ID" value="KAJ2933959.1"/>
    <property type="molecule type" value="Genomic_DNA"/>
</dbReference>
<dbReference type="Proteomes" id="UP001140091">
    <property type="component" value="Unassembled WGS sequence"/>
</dbReference>
<sequence>MANLSPTPRTTRSGRRFSSMVDWGTVQPVVCPPNFSLSPLLKQAIEFNSDGCTEAFDFGGTTVLNLPLDAKRPASDINPVQPSGSPQKKVKRSHVHRRKKRNQRVVQDGHQAAAKAATARTLCDLVEEAAQTTVQVAIQLESLPASSCGYRAKSKGSSKPGVHAVEYYKNLGYSVLKNDGSKTFPLIDSSTGRVFAVVVGKPKDDPTFDLCCEGAFEAMKHTRQTETFNYDETHHPRGHYAVINTGITRGPGSGTPCNLNNGSHSNAVEKLLCNTHICRLATYASAAFSVWAPDLFQYYKAHLDPLMQKENHLKKNFEKSIFTSAAFNLGPNVCTLSHRDCMNCPFGWCAIQSLGQFDHTLGGHLVLEDLKLLVEFPPGCLILIPSAVLTHANTPIQVGEMRASFTQYCAGALFRYVDNNFMTQDEFRASVTGEEFEAKMKEKETRWKKGLELFSTLDDLVERAKAFADQMEKTVEEGQV</sequence>
<evidence type="ECO:0000313" key="3">
    <source>
        <dbReference type="Proteomes" id="UP001140091"/>
    </source>
</evidence>
<evidence type="ECO:0000313" key="2">
    <source>
        <dbReference type="EMBL" id="KAJ2933959.1"/>
    </source>
</evidence>
<evidence type="ECO:0000256" key="1">
    <source>
        <dbReference type="SAM" id="MobiDB-lite"/>
    </source>
</evidence>